<dbReference type="Gene3D" id="1.10.287.370">
    <property type="match status" value="1"/>
</dbReference>
<comment type="caution">
    <text evidence="3">The sequence shown here is derived from an EMBL/GenBank/DDBJ whole genome shotgun (WGS) entry which is preliminary data.</text>
</comment>
<reference evidence="3" key="1">
    <citation type="submission" date="2023-04" db="EMBL/GenBank/DDBJ databases">
        <title>Black Yeasts Isolated from many extreme environments.</title>
        <authorList>
            <person name="Coleine C."/>
            <person name="Stajich J.E."/>
            <person name="Selbmann L."/>
        </authorList>
    </citation>
    <scope>NUCLEOTIDE SEQUENCE</scope>
    <source>
        <strain evidence="3">CCFEE 5312</strain>
    </source>
</reference>
<comment type="similarity">
    <text evidence="1">Belongs to the prefoldin subunit alpha family.</text>
</comment>
<keyword evidence="2" id="KW-0143">Chaperone</keyword>
<dbReference type="PANTHER" id="PTHR12409">
    <property type="entry name" value="PREFOLDIN SUBUNIT 3"/>
    <property type="match status" value="1"/>
</dbReference>
<dbReference type="GO" id="GO:0007021">
    <property type="term" value="P:tubulin complex assembly"/>
    <property type="evidence" value="ECO:0007669"/>
    <property type="project" value="TreeGrafter"/>
</dbReference>
<keyword evidence="4" id="KW-1185">Reference proteome</keyword>
<evidence type="ECO:0000256" key="2">
    <source>
        <dbReference type="ARBA" id="ARBA00023186"/>
    </source>
</evidence>
<evidence type="ECO:0008006" key="5">
    <source>
        <dbReference type="Google" id="ProtNLM"/>
    </source>
</evidence>
<dbReference type="InterPro" id="IPR009053">
    <property type="entry name" value="Prefoldin"/>
</dbReference>
<dbReference type="CDD" id="cd23156">
    <property type="entry name" value="Prefoldin_3"/>
    <property type="match status" value="1"/>
</dbReference>
<gene>
    <name evidence="3" type="ORF">LTR09_004017</name>
</gene>
<dbReference type="AlphaFoldDB" id="A0AAJ0DQE7"/>
<dbReference type="InterPro" id="IPR004127">
    <property type="entry name" value="Prefoldin_subunit_alpha"/>
</dbReference>
<evidence type="ECO:0000313" key="3">
    <source>
        <dbReference type="EMBL" id="KAK3054859.1"/>
    </source>
</evidence>
<evidence type="ECO:0000313" key="4">
    <source>
        <dbReference type="Proteomes" id="UP001271007"/>
    </source>
</evidence>
<dbReference type="GO" id="GO:0016272">
    <property type="term" value="C:prefoldin complex"/>
    <property type="evidence" value="ECO:0007669"/>
    <property type="project" value="InterPro"/>
</dbReference>
<dbReference type="PANTHER" id="PTHR12409:SF0">
    <property type="entry name" value="PREFOLDIN SUBUNIT 3"/>
    <property type="match status" value="1"/>
</dbReference>
<dbReference type="GO" id="GO:0007017">
    <property type="term" value="P:microtubule-based process"/>
    <property type="evidence" value="ECO:0007669"/>
    <property type="project" value="TreeGrafter"/>
</dbReference>
<sequence>MAEVDMPKSKDAPTNPRGIPRAPFVENVSEWVAIRADVEGVLKNFQEMISYANSALLPTIHTSIRLRLTACSKYQFMQANIERRLAGLKDKIPDIQKTLDTVGFLKRRKVLSSIIFCHLIEKLIAIQPDAEPLEATFELNDTLYAKANIEETEEVYLWLGVRFSLELSTKTAADRGQANVMLSYPLAEAQELLETKLSAAKSSMTNCEEDLDFLREQVTTMEVATARVYNWDIGERRREKGDGKAGGDEGVQPDG</sequence>
<dbReference type="GO" id="GO:0005737">
    <property type="term" value="C:cytoplasm"/>
    <property type="evidence" value="ECO:0007669"/>
    <property type="project" value="TreeGrafter"/>
</dbReference>
<name>A0AAJ0DQE7_9PEZI</name>
<proteinExistence type="inferred from homology"/>
<organism evidence="3 4">
    <name type="scientific">Extremus antarcticus</name>
    <dbReference type="NCBI Taxonomy" id="702011"/>
    <lineage>
        <taxon>Eukaryota</taxon>
        <taxon>Fungi</taxon>
        <taxon>Dikarya</taxon>
        <taxon>Ascomycota</taxon>
        <taxon>Pezizomycotina</taxon>
        <taxon>Dothideomycetes</taxon>
        <taxon>Dothideomycetidae</taxon>
        <taxon>Mycosphaerellales</taxon>
        <taxon>Extremaceae</taxon>
        <taxon>Extremus</taxon>
    </lineage>
</organism>
<protein>
    <recommendedName>
        <fullName evidence="5">Prefoldin subunit 3</fullName>
    </recommendedName>
</protein>
<dbReference type="GO" id="GO:0006457">
    <property type="term" value="P:protein folding"/>
    <property type="evidence" value="ECO:0007669"/>
    <property type="project" value="InterPro"/>
</dbReference>
<accession>A0AAJ0DQE7</accession>
<evidence type="ECO:0000256" key="1">
    <source>
        <dbReference type="ARBA" id="ARBA00010048"/>
    </source>
</evidence>
<dbReference type="EMBL" id="JAWDJX010000010">
    <property type="protein sequence ID" value="KAK3054859.1"/>
    <property type="molecule type" value="Genomic_DNA"/>
</dbReference>
<dbReference type="InterPro" id="IPR016655">
    <property type="entry name" value="PFD3"/>
</dbReference>
<dbReference type="SUPFAM" id="SSF46579">
    <property type="entry name" value="Prefoldin"/>
    <property type="match status" value="1"/>
</dbReference>
<dbReference type="Pfam" id="PF02996">
    <property type="entry name" value="Prefoldin"/>
    <property type="match status" value="2"/>
</dbReference>
<dbReference type="Proteomes" id="UP001271007">
    <property type="component" value="Unassembled WGS sequence"/>
</dbReference>
<dbReference type="GO" id="GO:0015631">
    <property type="term" value="F:tubulin binding"/>
    <property type="evidence" value="ECO:0007669"/>
    <property type="project" value="TreeGrafter"/>
</dbReference>